<feature type="transmembrane region" description="Helical" evidence="5">
    <location>
        <begin position="192"/>
        <end position="213"/>
    </location>
</feature>
<feature type="transmembrane region" description="Helical" evidence="5">
    <location>
        <begin position="163"/>
        <end position="186"/>
    </location>
</feature>
<evidence type="ECO:0000256" key="1">
    <source>
        <dbReference type="ARBA" id="ARBA00004141"/>
    </source>
</evidence>
<name>A0A066X4P6_COLSU</name>
<dbReference type="SUPFAM" id="SSF103473">
    <property type="entry name" value="MFS general substrate transporter"/>
    <property type="match status" value="1"/>
</dbReference>
<feature type="transmembrane region" description="Helical" evidence="5">
    <location>
        <begin position="285"/>
        <end position="306"/>
    </location>
</feature>
<evidence type="ECO:0000313" key="6">
    <source>
        <dbReference type="EMBL" id="KDN63937.1"/>
    </source>
</evidence>
<sequence>MSSLPTAKDDGPSADTIEITDAQVCSDGHKAYGTVQLLQDGSVVLIPTPSPDPKAWHKYLFIFIVGAYSAIAVLVTSGLGAVFPSVLKEYPPEDATRATDLLTYPTLFMGIGNLLALDAALRHPGEAHIAGRNIYSLAAGQSEALAPFIIEEIHFLHERSAKLSWFIGVQSVGTAAMFIATAYIVPAWGTKWWYLIATFINAAVLILAFCFAVETKYDRPSDADNGKVDVDGDTEMVVRVLTRENHVLQPKVFGPRTRSHNFRIFHFKPDWSQTVTFYKEAAQSLCLPNILWMLLLNGAFLGIYVYQASTFATILMSPPYHFKYDWLGYVQLVQVLDCVILVPLLGYGSDMLVQALSTWRNGVFQAGAYPDRWHWMTVVAPYNLGYFAFLGANLTGITYAIDSFPSKAGPLLLVICAGRGFISFGLSYSTVPLINLIGYNGAMNIFAIISGALGAMAFPVYYFGARIRIWATKKVWPEIAQ</sequence>
<keyword evidence="2 5" id="KW-0812">Transmembrane</keyword>
<proteinExistence type="predicted"/>
<organism evidence="6 7">
    <name type="scientific">Colletotrichum sublineola</name>
    <name type="common">Sorghum anthracnose fungus</name>
    <dbReference type="NCBI Taxonomy" id="1173701"/>
    <lineage>
        <taxon>Eukaryota</taxon>
        <taxon>Fungi</taxon>
        <taxon>Dikarya</taxon>
        <taxon>Ascomycota</taxon>
        <taxon>Pezizomycotina</taxon>
        <taxon>Sordariomycetes</taxon>
        <taxon>Hypocreomycetidae</taxon>
        <taxon>Glomerellales</taxon>
        <taxon>Glomerellaceae</taxon>
        <taxon>Colletotrichum</taxon>
        <taxon>Colletotrichum graminicola species complex</taxon>
    </lineage>
</organism>
<evidence type="ECO:0000256" key="4">
    <source>
        <dbReference type="ARBA" id="ARBA00023136"/>
    </source>
</evidence>
<accession>A0A066X4P6</accession>
<keyword evidence="4 5" id="KW-0472">Membrane</keyword>
<dbReference type="OMA" id="YDGAMNI"/>
<feature type="transmembrane region" description="Helical" evidence="5">
    <location>
        <begin position="443"/>
        <end position="464"/>
    </location>
</feature>
<evidence type="ECO:0000313" key="7">
    <source>
        <dbReference type="Proteomes" id="UP000027238"/>
    </source>
</evidence>
<dbReference type="eggNOG" id="KOG0255">
    <property type="taxonomic scope" value="Eukaryota"/>
</dbReference>
<protein>
    <submittedName>
        <fullName evidence="6">Putative major facilitator superfamily transporter</fullName>
    </submittedName>
</protein>
<dbReference type="OrthoDB" id="5215911at2759"/>
<dbReference type="GO" id="GO:0022857">
    <property type="term" value="F:transmembrane transporter activity"/>
    <property type="evidence" value="ECO:0007669"/>
    <property type="project" value="TreeGrafter"/>
</dbReference>
<comment type="caution">
    <text evidence="6">The sequence shown here is derived from an EMBL/GenBank/DDBJ whole genome shotgun (WGS) entry which is preliminary data.</text>
</comment>
<dbReference type="GO" id="GO:0005886">
    <property type="term" value="C:plasma membrane"/>
    <property type="evidence" value="ECO:0007669"/>
    <property type="project" value="TreeGrafter"/>
</dbReference>
<feature type="transmembrane region" description="Helical" evidence="5">
    <location>
        <begin position="326"/>
        <end position="347"/>
    </location>
</feature>
<dbReference type="PANTHER" id="PTHR23502">
    <property type="entry name" value="MAJOR FACILITATOR SUPERFAMILY"/>
    <property type="match status" value="1"/>
</dbReference>
<dbReference type="EMBL" id="JMSE01001178">
    <property type="protein sequence ID" value="KDN63937.1"/>
    <property type="molecule type" value="Genomic_DNA"/>
</dbReference>
<feature type="transmembrane region" description="Helical" evidence="5">
    <location>
        <begin position="102"/>
        <end position="121"/>
    </location>
</feature>
<dbReference type="Gene3D" id="1.20.1250.20">
    <property type="entry name" value="MFS general substrate transporter like domains"/>
    <property type="match status" value="1"/>
</dbReference>
<gene>
    <name evidence="6" type="ORF">CSUB01_06570</name>
</gene>
<dbReference type="AlphaFoldDB" id="A0A066X4P6"/>
<feature type="transmembrane region" description="Helical" evidence="5">
    <location>
        <begin position="59"/>
        <end position="82"/>
    </location>
</feature>
<evidence type="ECO:0000256" key="3">
    <source>
        <dbReference type="ARBA" id="ARBA00022989"/>
    </source>
</evidence>
<reference evidence="7" key="1">
    <citation type="journal article" date="2014" name="Genome Announc.">
        <title>Draft genome sequence of Colletotrichum sublineola, a destructive pathogen of cultivated sorghum.</title>
        <authorList>
            <person name="Baroncelli R."/>
            <person name="Sanz-Martin J.M."/>
            <person name="Rech G.E."/>
            <person name="Sukno S.A."/>
            <person name="Thon M.R."/>
        </authorList>
    </citation>
    <scope>NUCLEOTIDE SEQUENCE [LARGE SCALE GENOMIC DNA]</scope>
    <source>
        <strain evidence="7">TX430BB</strain>
    </source>
</reference>
<dbReference type="PANTHER" id="PTHR23502:SF164">
    <property type="entry name" value="MAJOR FACILITATOR SUPERFAMILY (MFS) PROFILE DOMAIN-CONTAINING PROTEIN"/>
    <property type="match status" value="1"/>
</dbReference>
<keyword evidence="3 5" id="KW-1133">Transmembrane helix</keyword>
<dbReference type="HOGENOM" id="CLU_008455_13_4_1"/>
<evidence type="ECO:0000256" key="2">
    <source>
        <dbReference type="ARBA" id="ARBA00022692"/>
    </source>
</evidence>
<dbReference type="STRING" id="1173701.A0A066X4P6"/>
<keyword evidence="7" id="KW-1185">Reference proteome</keyword>
<evidence type="ECO:0000256" key="5">
    <source>
        <dbReference type="SAM" id="Phobius"/>
    </source>
</evidence>
<dbReference type="Proteomes" id="UP000027238">
    <property type="component" value="Unassembled WGS sequence"/>
</dbReference>
<comment type="subcellular location">
    <subcellularLocation>
        <location evidence="1">Membrane</location>
        <topology evidence="1">Multi-pass membrane protein</topology>
    </subcellularLocation>
</comment>
<dbReference type="InterPro" id="IPR036259">
    <property type="entry name" value="MFS_trans_sf"/>
</dbReference>